<dbReference type="InterPro" id="IPR011050">
    <property type="entry name" value="Pectin_lyase_fold/virulence"/>
</dbReference>
<feature type="chain" id="PRO_5006646846" description="Right handed beta helix domain-containing protein" evidence="1">
    <location>
        <begin position="23"/>
        <end position="523"/>
    </location>
</feature>
<evidence type="ECO:0000259" key="2">
    <source>
        <dbReference type="Pfam" id="PF13229"/>
    </source>
</evidence>
<name>A0A0S8GDQ1_UNCT6</name>
<reference evidence="3 4" key="1">
    <citation type="journal article" date="2015" name="Microbiome">
        <title>Genomic resolution of linkages in carbon, nitrogen, and sulfur cycling among widespread estuary sediment bacteria.</title>
        <authorList>
            <person name="Baker B.J."/>
            <person name="Lazar C.S."/>
            <person name="Teske A.P."/>
            <person name="Dick G.J."/>
        </authorList>
    </citation>
    <scope>NUCLEOTIDE SEQUENCE [LARGE SCALE GENOMIC DNA]</scope>
    <source>
        <strain evidence="3">SM23_40</strain>
    </source>
</reference>
<dbReference type="SUPFAM" id="SSF51126">
    <property type="entry name" value="Pectin lyase-like"/>
    <property type="match status" value="1"/>
</dbReference>
<dbReference type="SMART" id="SM00710">
    <property type="entry name" value="PbH1"/>
    <property type="match status" value="5"/>
</dbReference>
<protein>
    <recommendedName>
        <fullName evidence="2">Right handed beta helix domain-containing protein</fullName>
    </recommendedName>
</protein>
<dbReference type="Pfam" id="PF13229">
    <property type="entry name" value="Beta_helix"/>
    <property type="match status" value="2"/>
</dbReference>
<proteinExistence type="predicted"/>
<feature type="domain" description="Right handed beta helix" evidence="2">
    <location>
        <begin position="65"/>
        <end position="196"/>
    </location>
</feature>
<dbReference type="InterPro" id="IPR012334">
    <property type="entry name" value="Pectin_lyas_fold"/>
</dbReference>
<feature type="domain" description="Right handed beta helix" evidence="2">
    <location>
        <begin position="199"/>
        <end position="326"/>
    </location>
</feature>
<dbReference type="Gene3D" id="2.160.20.10">
    <property type="entry name" value="Single-stranded right-handed beta-helix, Pectin lyase-like"/>
    <property type="match status" value="1"/>
</dbReference>
<evidence type="ECO:0000313" key="4">
    <source>
        <dbReference type="Proteomes" id="UP000051717"/>
    </source>
</evidence>
<dbReference type="Proteomes" id="UP000051717">
    <property type="component" value="Unassembled WGS sequence"/>
</dbReference>
<dbReference type="PANTHER" id="PTHR11319">
    <property type="entry name" value="G PROTEIN-COUPLED RECEPTOR-RELATED"/>
    <property type="match status" value="1"/>
</dbReference>
<evidence type="ECO:0000256" key="1">
    <source>
        <dbReference type="SAM" id="SignalP"/>
    </source>
</evidence>
<accession>A0A0S8GDQ1</accession>
<organism evidence="3 4">
    <name type="scientific">candidate division TA06 bacterium SM23_40</name>
    <dbReference type="NCBI Taxonomy" id="1703774"/>
    <lineage>
        <taxon>Bacteria</taxon>
        <taxon>Bacteria division TA06</taxon>
    </lineage>
</organism>
<dbReference type="InterPro" id="IPR006626">
    <property type="entry name" value="PbH1"/>
</dbReference>
<evidence type="ECO:0000313" key="3">
    <source>
        <dbReference type="EMBL" id="KPK71174.1"/>
    </source>
</evidence>
<sequence length="523" mass="54608">MQKRTTQVVAALAVGLGANVSATVLHVPSQYATIQAGVSAAWYGDTVLVANGIYRGDGNRDIDFGGKPIVVMSSNGAEVTIIDCEGSAQDPHRGFHFHSGEQSSSVVQGFTVTNGHARGDWKDNYGGGILCDDSSPTIADNKIIANVAAWSGGGIACVFSSSPAIERNTILGNAASSGGGIECFDWSSPAIIGNRICGNDAHDGWGGGIGCSWVSCPIIEGNTITGNTASLEGGGIFCYDLCAAAIANNAMAGNVAGERGGGISCGWSSHATIHGNTMAHNRADYGGGIFSDESSLAMGENTITANLADSAGGGIFIHWDLSSAIINSILWANEADTDPEIHLSSSAISVNYSDIAGGWPGTGNINADPMFVLGERTDYRLLWDSPCIDAGDPGSLDPDGTRADMGAHYFDQDDYVTLYLTPDTIEIAPGGVLGVTYTAINRWGQPEPFWLLTQVILPSGDTLSVMGPDPHTLPADFTVQRYLSHEVPLVAPLGLYTYQSKIGIPPATLYDEDSFEFSVVQPQ</sequence>
<dbReference type="InterPro" id="IPR039448">
    <property type="entry name" value="Beta_helix"/>
</dbReference>
<comment type="caution">
    <text evidence="3">The sequence shown here is derived from an EMBL/GenBank/DDBJ whole genome shotgun (WGS) entry which is preliminary data.</text>
</comment>
<gene>
    <name evidence="3" type="ORF">AMJ82_01800</name>
</gene>
<dbReference type="AlphaFoldDB" id="A0A0S8GDQ1"/>
<dbReference type="EMBL" id="LJUI01000007">
    <property type="protein sequence ID" value="KPK71174.1"/>
    <property type="molecule type" value="Genomic_DNA"/>
</dbReference>
<keyword evidence="1" id="KW-0732">Signal</keyword>
<dbReference type="PANTHER" id="PTHR11319:SF35">
    <property type="entry name" value="OUTER MEMBRANE PROTEIN PMPC-RELATED"/>
    <property type="match status" value="1"/>
</dbReference>
<feature type="signal peptide" evidence="1">
    <location>
        <begin position="1"/>
        <end position="22"/>
    </location>
</feature>